<protein>
    <submittedName>
        <fullName evidence="1">Uncharacterized protein</fullName>
    </submittedName>
</protein>
<reference evidence="1 2" key="1">
    <citation type="submission" date="2024-04" db="EMBL/GenBank/DDBJ databases">
        <authorList>
            <person name="Fracassetti M."/>
        </authorList>
    </citation>
    <scope>NUCLEOTIDE SEQUENCE [LARGE SCALE GENOMIC DNA]</scope>
</reference>
<evidence type="ECO:0000313" key="1">
    <source>
        <dbReference type="EMBL" id="CAL1372598.1"/>
    </source>
</evidence>
<evidence type="ECO:0000313" key="2">
    <source>
        <dbReference type="Proteomes" id="UP001497516"/>
    </source>
</evidence>
<name>A0AAV2DHC1_9ROSI</name>
<sequence length="135" mass="15937">MWLRPCLQARVGYSPSFTWRSIMAAQALMRDGLRWRIGDGRKTEIWRDRWLATAEEDSFKITSPQCHIGETSTVVELIDHNTRSWKSKGPPFLNSQHKMSRCGVLKRVVFTLLKQLITFGIRREQSRRYIGEKWR</sequence>
<accession>A0AAV2DHC1</accession>
<gene>
    <name evidence="1" type="ORF">LTRI10_LOCUS14591</name>
</gene>
<dbReference type="AlphaFoldDB" id="A0AAV2DHC1"/>
<dbReference type="Proteomes" id="UP001497516">
    <property type="component" value="Chromosome 2"/>
</dbReference>
<proteinExistence type="predicted"/>
<organism evidence="1 2">
    <name type="scientific">Linum trigynum</name>
    <dbReference type="NCBI Taxonomy" id="586398"/>
    <lineage>
        <taxon>Eukaryota</taxon>
        <taxon>Viridiplantae</taxon>
        <taxon>Streptophyta</taxon>
        <taxon>Embryophyta</taxon>
        <taxon>Tracheophyta</taxon>
        <taxon>Spermatophyta</taxon>
        <taxon>Magnoliopsida</taxon>
        <taxon>eudicotyledons</taxon>
        <taxon>Gunneridae</taxon>
        <taxon>Pentapetalae</taxon>
        <taxon>rosids</taxon>
        <taxon>fabids</taxon>
        <taxon>Malpighiales</taxon>
        <taxon>Linaceae</taxon>
        <taxon>Linum</taxon>
    </lineage>
</organism>
<keyword evidence="2" id="KW-1185">Reference proteome</keyword>
<dbReference type="EMBL" id="OZ034815">
    <property type="protein sequence ID" value="CAL1372598.1"/>
    <property type="molecule type" value="Genomic_DNA"/>
</dbReference>